<evidence type="ECO:0000256" key="1">
    <source>
        <dbReference type="SAM" id="MobiDB-lite"/>
    </source>
</evidence>
<dbReference type="EMBL" id="JAIWYP010000001">
    <property type="protein sequence ID" value="KAH3890868.1"/>
    <property type="molecule type" value="Genomic_DNA"/>
</dbReference>
<dbReference type="Proteomes" id="UP000828390">
    <property type="component" value="Unassembled WGS sequence"/>
</dbReference>
<sequence length="72" mass="7617">MSAGGRPGGRAGGRMGGRAGGRACGRSGGWSSGRAEQASQIVRTPRLVKDWVTRAGMTHQYRQLVVGHFCLF</sequence>
<organism evidence="2 3">
    <name type="scientific">Dreissena polymorpha</name>
    <name type="common">Zebra mussel</name>
    <name type="synonym">Mytilus polymorpha</name>
    <dbReference type="NCBI Taxonomy" id="45954"/>
    <lineage>
        <taxon>Eukaryota</taxon>
        <taxon>Metazoa</taxon>
        <taxon>Spiralia</taxon>
        <taxon>Lophotrochozoa</taxon>
        <taxon>Mollusca</taxon>
        <taxon>Bivalvia</taxon>
        <taxon>Autobranchia</taxon>
        <taxon>Heteroconchia</taxon>
        <taxon>Euheterodonta</taxon>
        <taxon>Imparidentia</taxon>
        <taxon>Neoheterodontei</taxon>
        <taxon>Myida</taxon>
        <taxon>Dreissenoidea</taxon>
        <taxon>Dreissenidae</taxon>
        <taxon>Dreissena</taxon>
    </lineage>
</organism>
<name>A0A9D4N6Y2_DREPO</name>
<evidence type="ECO:0000313" key="2">
    <source>
        <dbReference type="EMBL" id="KAH3890868.1"/>
    </source>
</evidence>
<feature type="region of interest" description="Disordered" evidence="1">
    <location>
        <begin position="1"/>
        <end position="39"/>
    </location>
</feature>
<protein>
    <submittedName>
        <fullName evidence="2">Uncharacterized protein</fullName>
    </submittedName>
</protein>
<keyword evidence="3" id="KW-1185">Reference proteome</keyword>
<dbReference type="AlphaFoldDB" id="A0A9D4N6Y2"/>
<reference evidence="2" key="1">
    <citation type="journal article" date="2019" name="bioRxiv">
        <title>The Genome of the Zebra Mussel, Dreissena polymorpha: A Resource for Invasive Species Research.</title>
        <authorList>
            <person name="McCartney M.A."/>
            <person name="Auch B."/>
            <person name="Kono T."/>
            <person name="Mallez S."/>
            <person name="Zhang Y."/>
            <person name="Obille A."/>
            <person name="Becker A."/>
            <person name="Abrahante J.E."/>
            <person name="Garbe J."/>
            <person name="Badalamenti J.P."/>
            <person name="Herman A."/>
            <person name="Mangelson H."/>
            <person name="Liachko I."/>
            <person name="Sullivan S."/>
            <person name="Sone E.D."/>
            <person name="Koren S."/>
            <person name="Silverstein K.A.T."/>
            <person name="Beckman K.B."/>
            <person name="Gohl D.M."/>
        </authorList>
    </citation>
    <scope>NUCLEOTIDE SEQUENCE</scope>
    <source>
        <strain evidence="2">Duluth1</strain>
        <tissue evidence="2">Whole animal</tissue>
    </source>
</reference>
<evidence type="ECO:0000313" key="3">
    <source>
        <dbReference type="Proteomes" id="UP000828390"/>
    </source>
</evidence>
<proteinExistence type="predicted"/>
<gene>
    <name evidence="2" type="ORF">DPMN_014957</name>
</gene>
<accession>A0A9D4N6Y2</accession>
<reference evidence="2" key="2">
    <citation type="submission" date="2020-11" db="EMBL/GenBank/DDBJ databases">
        <authorList>
            <person name="McCartney M.A."/>
            <person name="Auch B."/>
            <person name="Kono T."/>
            <person name="Mallez S."/>
            <person name="Becker A."/>
            <person name="Gohl D.M."/>
            <person name="Silverstein K.A.T."/>
            <person name="Koren S."/>
            <person name="Bechman K.B."/>
            <person name="Herman A."/>
            <person name="Abrahante J.E."/>
            <person name="Garbe J."/>
        </authorList>
    </citation>
    <scope>NUCLEOTIDE SEQUENCE</scope>
    <source>
        <strain evidence="2">Duluth1</strain>
        <tissue evidence="2">Whole animal</tissue>
    </source>
</reference>
<comment type="caution">
    <text evidence="2">The sequence shown here is derived from an EMBL/GenBank/DDBJ whole genome shotgun (WGS) entry which is preliminary data.</text>
</comment>
<feature type="compositionally biased region" description="Gly residues" evidence="1">
    <location>
        <begin position="1"/>
        <end position="31"/>
    </location>
</feature>